<feature type="transmembrane region" description="Helical" evidence="6">
    <location>
        <begin position="24"/>
        <end position="44"/>
    </location>
</feature>
<evidence type="ECO:0000256" key="6">
    <source>
        <dbReference type="SAM" id="Phobius"/>
    </source>
</evidence>
<evidence type="ECO:0000256" key="1">
    <source>
        <dbReference type="ARBA" id="ARBA00004651"/>
    </source>
</evidence>
<evidence type="ECO:0000256" key="3">
    <source>
        <dbReference type="ARBA" id="ARBA00022692"/>
    </source>
</evidence>
<organism evidence="7 8">
    <name type="scientific">Enhydrobacter aerosaccus</name>
    <dbReference type="NCBI Taxonomy" id="225324"/>
    <lineage>
        <taxon>Bacteria</taxon>
        <taxon>Pseudomonadati</taxon>
        <taxon>Pseudomonadota</taxon>
        <taxon>Alphaproteobacteria</taxon>
        <taxon>Hyphomicrobiales</taxon>
        <taxon>Enhydrobacter</taxon>
    </lineage>
</organism>
<feature type="transmembrane region" description="Helical" evidence="6">
    <location>
        <begin position="303"/>
        <end position="332"/>
    </location>
</feature>
<evidence type="ECO:0000256" key="5">
    <source>
        <dbReference type="ARBA" id="ARBA00023136"/>
    </source>
</evidence>
<dbReference type="Proteomes" id="UP000190092">
    <property type="component" value="Unassembled WGS sequence"/>
</dbReference>
<gene>
    <name evidence="7" type="ORF">SAMN02745126_00143</name>
</gene>
<dbReference type="AlphaFoldDB" id="A0A1T4JLX7"/>
<dbReference type="InterPro" id="IPR043428">
    <property type="entry name" value="LivM-like"/>
</dbReference>
<dbReference type="PANTHER" id="PTHR30482">
    <property type="entry name" value="HIGH-AFFINITY BRANCHED-CHAIN AMINO ACID TRANSPORT SYSTEM PERMEASE"/>
    <property type="match status" value="1"/>
</dbReference>
<dbReference type="STRING" id="225324.SAMN02745126_00143"/>
<evidence type="ECO:0000313" key="8">
    <source>
        <dbReference type="Proteomes" id="UP000190092"/>
    </source>
</evidence>
<reference evidence="8" key="1">
    <citation type="submission" date="2017-02" db="EMBL/GenBank/DDBJ databases">
        <authorList>
            <person name="Varghese N."/>
            <person name="Submissions S."/>
        </authorList>
    </citation>
    <scope>NUCLEOTIDE SEQUENCE [LARGE SCALE GENOMIC DNA]</scope>
    <source>
        <strain evidence="8">ATCC 27094</strain>
    </source>
</reference>
<dbReference type="PANTHER" id="PTHR30482:SF5">
    <property type="entry name" value="ABC TRANSPORTER PERMEASE PROTEIN"/>
    <property type="match status" value="1"/>
</dbReference>
<keyword evidence="4 6" id="KW-1133">Transmembrane helix</keyword>
<keyword evidence="3 6" id="KW-0812">Transmembrane</keyword>
<dbReference type="RefSeq" id="WP_085931920.1">
    <property type="nucleotide sequence ID" value="NZ_FUWJ01000001.1"/>
</dbReference>
<dbReference type="EMBL" id="FUWJ01000001">
    <property type="protein sequence ID" value="SJZ31162.1"/>
    <property type="molecule type" value="Genomic_DNA"/>
</dbReference>
<dbReference type="GO" id="GO:0005886">
    <property type="term" value="C:plasma membrane"/>
    <property type="evidence" value="ECO:0007669"/>
    <property type="project" value="UniProtKB-SubCell"/>
</dbReference>
<feature type="transmembrane region" description="Helical" evidence="6">
    <location>
        <begin position="128"/>
        <end position="146"/>
    </location>
</feature>
<feature type="transmembrane region" description="Helical" evidence="6">
    <location>
        <begin position="101"/>
        <end position="121"/>
    </location>
</feature>
<proteinExistence type="predicted"/>
<keyword evidence="5 6" id="KW-0472">Membrane</keyword>
<accession>A0A1T4JLX7</accession>
<dbReference type="OrthoDB" id="9814461at2"/>
<feature type="transmembrane region" description="Helical" evidence="6">
    <location>
        <begin position="227"/>
        <end position="247"/>
    </location>
</feature>
<dbReference type="GO" id="GO:0015658">
    <property type="term" value="F:branched-chain amino acid transmembrane transporter activity"/>
    <property type="evidence" value="ECO:0007669"/>
    <property type="project" value="InterPro"/>
</dbReference>
<keyword evidence="2" id="KW-1003">Cell membrane</keyword>
<feature type="transmembrane region" description="Helical" evidence="6">
    <location>
        <begin position="50"/>
        <end position="69"/>
    </location>
</feature>
<name>A0A1T4JLX7_9HYPH</name>
<keyword evidence="8" id="KW-1185">Reference proteome</keyword>
<protein>
    <submittedName>
        <fullName evidence="7">Branched-chain amino acid transport system permease protein</fullName>
    </submittedName>
</protein>
<dbReference type="CDD" id="cd06581">
    <property type="entry name" value="TM_PBP1_LivM_like"/>
    <property type="match status" value="1"/>
</dbReference>
<evidence type="ECO:0000313" key="7">
    <source>
        <dbReference type="EMBL" id="SJZ31162.1"/>
    </source>
</evidence>
<sequence length="355" mass="38850">MFHRESGVFKTTYSADMALYPLPIAKWTMIALAVIFVLIVPLAVHEYYLSILNLIFIAIVGALGLNILVGYTGQISIGHGAFMSVGAYTAANLAVKLGLPFWLTLPAGGLMAALIGVVVGMPSLRIKGLYLAIATLAGQLIIEWTINRVPAISGGAQASIEVDRPSLFGFAFNTQGRLYFFLLFFAVIAIIATLNLVRSRIGRAFVAVRDQDIAAEIIGINIYRYKLLAFAISSFYAGVCGVLYTYYFGIANYEQFQLIVSIDYLAMIIIGGLGSVLGTILGATFVTLLPIVIRIFMENVGSLFFTAVEMANVISGLRLGLFGALIIFFLIVEPEGLNRLWRNVRSYFRVWPFSY</sequence>
<feature type="transmembrane region" description="Helical" evidence="6">
    <location>
        <begin position="178"/>
        <end position="197"/>
    </location>
</feature>
<evidence type="ECO:0000256" key="2">
    <source>
        <dbReference type="ARBA" id="ARBA00022475"/>
    </source>
</evidence>
<dbReference type="InterPro" id="IPR001851">
    <property type="entry name" value="ABC_transp_permease"/>
</dbReference>
<comment type="subcellular location">
    <subcellularLocation>
        <location evidence="1">Cell membrane</location>
        <topology evidence="1">Multi-pass membrane protein</topology>
    </subcellularLocation>
</comment>
<dbReference type="Pfam" id="PF02653">
    <property type="entry name" value="BPD_transp_2"/>
    <property type="match status" value="1"/>
</dbReference>
<evidence type="ECO:0000256" key="4">
    <source>
        <dbReference type="ARBA" id="ARBA00022989"/>
    </source>
</evidence>
<feature type="transmembrane region" description="Helical" evidence="6">
    <location>
        <begin position="267"/>
        <end position="291"/>
    </location>
</feature>